<evidence type="ECO:0000256" key="11">
    <source>
        <dbReference type="ARBA" id="ARBA00023136"/>
    </source>
</evidence>
<dbReference type="InterPro" id="IPR035518">
    <property type="entry name" value="DPG_synthase"/>
</dbReference>
<evidence type="ECO:0000256" key="3">
    <source>
        <dbReference type="ARBA" id="ARBA00006739"/>
    </source>
</evidence>
<dbReference type="EC" id="2.4.1.117" evidence="4"/>
<dbReference type="InterPro" id="IPR001173">
    <property type="entry name" value="Glyco_trans_2-like"/>
</dbReference>
<dbReference type="Pfam" id="PF00535">
    <property type="entry name" value="Glycos_transf_2"/>
    <property type="match status" value="1"/>
</dbReference>
<dbReference type="InterPro" id="IPR029044">
    <property type="entry name" value="Nucleotide-diphossugar_trans"/>
</dbReference>
<keyword evidence="5" id="KW-0328">Glycosyltransferase</keyword>
<dbReference type="AlphaFoldDB" id="A0A5A7SJ50"/>
<dbReference type="EMBL" id="VLNY01000001">
    <property type="protein sequence ID" value="KAA0024767.1"/>
    <property type="molecule type" value="Genomic_DNA"/>
</dbReference>
<protein>
    <recommendedName>
        <fullName evidence="4">dolichyl-phosphate beta-glucosyltransferase</fullName>
        <ecNumber evidence="4">2.4.1.117</ecNumber>
    </recommendedName>
</protein>
<evidence type="ECO:0000256" key="12">
    <source>
        <dbReference type="ARBA" id="ARBA00045097"/>
    </source>
</evidence>
<dbReference type="GO" id="GO:0004581">
    <property type="term" value="F:dolichyl-phosphate beta-glucosyltransferase activity"/>
    <property type="evidence" value="ECO:0007669"/>
    <property type="project" value="UniProtKB-EC"/>
</dbReference>
<evidence type="ECO:0000259" key="13">
    <source>
        <dbReference type="Pfam" id="PF00535"/>
    </source>
</evidence>
<organism evidence="14 15">
    <name type="scientific">Antrihabitans cavernicola</name>
    <dbReference type="NCBI Taxonomy" id="2495913"/>
    <lineage>
        <taxon>Bacteria</taxon>
        <taxon>Bacillati</taxon>
        <taxon>Actinomycetota</taxon>
        <taxon>Actinomycetes</taxon>
        <taxon>Mycobacteriales</taxon>
        <taxon>Nocardiaceae</taxon>
        <taxon>Antrihabitans</taxon>
    </lineage>
</organism>
<evidence type="ECO:0000313" key="14">
    <source>
        <dbReference type="EMBL" id="KAA0024767.1"/>
    </source>
</evidence>
<dbReference type="PANTHER" id="PTHR10859:SF91">
    <property type="entry name" value="DOLICHYL-PHOSPHATE BETA-GLUCOSYLTRANSFERASE"/>
    <property type="match status" value="1"/>
</dbReference>
<comment type="subcellular location">
    <subcellularLocation>
        <location evidence="1">Endoplasmic reticulum membrane</location>
        <topology evidence="1">Single-pass membrane protein</topology>
    </subcellularLocation>
</comment>
<dbReference type="Proteomes" id="UP000322244">
    <property type="component" value="Unassembled WGS sequence"/>
</dbReference>
<keyword evidence="15" id="KW-1185">Reference proteome</keyword>
<comment type="catalytic activity">
    <reaction evidence="12">
        <text>a di-trans,poly-cis-dolichyl phosphate + UDP-alpha-D-glucose = a di-trans,poly-cis-dolichyl beta-D-glucosyl phosphate + UDP</text>
        <dbReference type="Rhea" id="RHEA:15401"/>
        <dbReference type="Rhea" id="RHEA-COMP:19498"/>
        <dbReference type="Rhea" id="RHEA-COMP:19502"/>
        <dbReference type="ChEBI" id="CHEBI:57525"/>
        <dbReference type="ChEBI" id="CHEBI:57683"/>
        <dbReference type="ChEBI" id="CHEBI:58223"/>
        <dbReference type="ChEBI" id="CHEBI:58885"/>
        <dbReference type="EC" id="2.4.1.117"/>
    </reaction>
    <physiologicalReaction direction="left-to-right" evidence="12">
        <dbReference type="Rhea" id="RHEA:15402"/>
    </physiologicalReaction>
</comment>
<evidence type="ECO:0000256" key="10">
    <source>
        <dbReference type="ARBA" id="ARBA00022989"/>
    </source>
</evidence>
<keyword evidence="9" id="KW-0735">Signal-anchor</keyword>
<dbReference type="OrthoDB" id="2369748at2"/>
<evidence type="ECO:0000256" key="1">
    <source>
        <dbReference type="ARBA" id="ARBA00004389"/>
    </source>
</evidence>
<dbReference type="PANTHER" id="PTHR10859">
    <property type="entry name" value="GLYCOSYL TRANSFERASE"/>
    <property type="match status" value="1"/>
</dbReference>
<evidence type="ECO:0000256" key="6">
    <source>
        <dbReference type="ARBA" id="ARBA00022679"/>
    </source>
</evidence>
<proteinExistence type="inferred from homology"/>
<evidence type="ECO:0000256" key="7">
    <source>
        <dbReference type="ARBA" id="ARBA00022692"/>
    </source>
</evidence>
<evidence type="ECO:0000256" key="9">
    <source>
        <dbReference type="ARBA" id="ARBA00022968"/>
    </source>
</evidence>
<evidence type="ECO:0000256" key="5">
    <source>
        <dbReference type="ARBA" id="ARBA00022676"/>
    </source>
</evidence>
<keyword evidence="8" id="KW-0256">Endoplasmic reticulum</keyword>
<dbReference type="GO" id="GO:0006487">
    <property type="term" value="P:protein N-linked glycosylation"/>
    <property type="evidence" value="ECO:0007669"/>
    <property type="project" value="TreeGrafter"/>
</dbReference>
<dbReference type="CDD" id="cd04188">
    <property type="entry name" value="DPG_synthase"/>
    <property type="match status" value="1"/>
</dbReference>
<gene>
    <name evidence="14" type="ORF">FOY51_02195</name>
</gene>
<evidence type="ECO:0000256" key="4">
    <source>
        <dbReference type="ARBA" id="ARBA00012583"/>
    </source>
</evidence>
<evidence type="ECO:0000313" key="15">
    <source>
        <dbReference type="Proteomes" id="UP000322244"/>
    </source>
</evidence>
<evidence type="ECO:0000256" key="8">
    <source>
        <dbReference type="ARBA" id="ARBA00022824"/>
    </source>
</evidence>
<reference evidence="14 15" key="1">
    <citation type="submission" date="2019-07" db="EMBL/GenBank/DDBJ databases">
        <title>Rhodococcus cavernicolus sp. nov., isolated from a cave.</title>
        <authorList>
            <person name="Lee S.D."/>
        </authorList>
    </citation>
    <scope>NUCLEOTIDE SEQUENCE [LARGE SCALE GENOMIC DNA]</scope>
    <source>
        <strain evidence="14 15">C1-24</strain>
    </source>
</reference>
<feature type="domain" description="Glycosyltransferase 2-like" evidence="13">
    <location>
        <begin position="24"/>
        <end position="190"/>
    </location>
</feature>
<dbReference type="FunFam" id="3.90.550.10:FF:000131">
    <property type="entry name" value="Glycosyl transferase"/>
    <property type="match status" value="1"/>
</dbReference>
<keyword evidence="11" id="KW-0472">Membrane</keyword>
<dbReference type="Gene3D" id="3.90.550.10">
    <property type="entry name" value="Spore Coat Polysaccharide Biosynthesis Protein SpsA, Chain A"/>
    <property type="match status" value="1"/>
</dbReference>
<name>A0A5A7SJ50_9NOCA</name>
<keyword evidence="7" id="KW-0812">Transmembrane</keyword>
<sequence>MNITVLANSRVGRDTTVSAPTIDVVIPVYNEEAALDRCVRRLRAHLHSEIPFSSRITIADNASTDSTLAVAHRLTAEFDDVRVVHLDQKGRGRALRSVWSASDAAVVAYMDVDLSTDLNGLLPLIAPLVSGHSDVAIGSRLQRASRVVRGPKREFISRSYNLILRTTMHAKFSDAQCGFKAMRTDVARHLLPLVEDTAWFFDTELLVLAERSGLRIHEVPVDWVDDPDSSVDIVATALADLRGVARMRRALASGALPIAQLRANIGRAALTAEPPVRAPLQLTA</sequence>
<accession>A0A5A7SJ50</accession>
<comment type="caution">
    <text evidence="14">The sequence shown here is derived from an EMBL/GenBank/DDBJ whole genome shotgun (WGS) entry which is preliminary data.</text>
</comment>
<comment type="similarity">
    <text evidence="3">Belongs to the glycosyltransferase 2 family.</text>
</comment>
<dbReference type="SUPFAM" id="SSF53448">
    <property type="entry name" value="Nucleotide-diphospho-sugar transferases"/>
    <property type="match status" value="1"/>
</dbReference>
<keyword evidence="10" id="KW-1133">Transmembrane helix</keyword>
<evidence type="ECO:0000256" key="2">
    <source>
        <dbReference type="ARBA" id="ARBA00004922"/>
    </source>
</evidence>
<keyword evidence="6 14" id="KW-0808">Transferase</keyword>
<comment type="pathway">
    <text evidence="2">Protein modification; protein glycosylation.</text>
</comment>